<dbReference type="InterPro" id="IPR035979">
    <property type="entry name" value="RBD_domain_sf"/>
</dbReference>
<feature type="non-terminal residue" evidence="3">
    <location>
        <position position="1"/>
    </location>
</feature>
<organism evidence="3 4">
    <name type="scientific">Lynx pardinus</name>
    <name type="common">Iberian lynx</name>
    <name type="synonym">Felis pardina</name>
    <dbReference type="NCBI Taxonomy" id="191816"/>
    <lineage>
        <taxon>Eukaryota</taxon>
        <taxon>Metazoa</taxon>
        <taxon>Chordata</taxon>
        <taxon>Craniata</taxon>
        <taxon>Vertebrata</taxon>
        <taxon>Euteleostomi</taxon>
        <taxon>Mammalia</taxon>
        <taxon>Eutheria</taxon>
        <taxon>Laurasiatheria</taxon>
        <taxon>Carnivora</taxon>
        <taxon>Feliformia</taxon>
        <taxon>Felidae</taxon>
        <taxon>Felinae</taxon>
        <taxon>Lynx</taxon>
    </lineage>
</organism>
<feature type="region of interest" description="Disordered" evidence="2">
    <location>
        <begin position="37"/>
        <end position="77"/>
    </location>
</feature>
<dbReference type="PANTHER" id="PTHR48026:SF2">
    <property type="entry name" value="HETEROGENEOUS NUCLEAR RIBONUCLEOPROTEIN A1-RELATED"/>
    <property type="match status" value="1"/>
</dbReference>
<evidence type="ECO:0000256" key="2">
    <source>
        <dbReference type="SAM" id="MobiDB-lite"/>
    </source>
</evidence>
<keyword evidence="1" id="KW-0694">RNA-binding</keyword>
<gene>
    <name evidence="3" type="ORF">LYPA_23C006992</name>
</gene>
<dbReference type="EMBL" id="CAAGRJ010030397">
    <property type="protein sequence ID" value="VFV41502.1"/>
    <property type="molecule type" value="Genomic_DNA"/>
</dbReference>
<proteinExistence type="predicted"/>
<feature type="compositionally biased region" description="Basic and acidic residues" evidence="2">
    <location>
        <begin position="63"/>
        <end position="76"/>
    </location>
</feature>
<keyword evidence="4" id="KW-1185">Reference proteome</keyword>
<dbReference type="PANTHER" id="PTHR48026">
    <property type="entry name" value="HOMOLOGOUS TO DROSOPHILA SQD (SQUID) PROTEIN"/>
    <property type="match status" value="1"/>
</dbReference>
<dbReference type="AlphaFoldDB" id="A0A485PGR5"/>
<feature type="compositionally biased region" description="Basic and acidic residues" evidence="2">
    <location>
        <begin position="37"/>
        <end position="48"/>
    </location>
</feature>
<reference evidence="3 4" key="1">
    <citation type="submission" date="2019-01" db="EMBL/GenBank/DDBJ databases">
        <authorList>
            <person name="Alioto T."/>
            <person name="Alioto T."/>
        </authorList>
    </citation>
    <scope>NUCLEOTIDE SEQUENCE [LARGE SCALE GENOMIC DNA]</scope>
</reference>
<evidence type="ECO:0000313" key="4">
    <source>
        <dbReference type="Proteomes" id="UP000386466"/>
    </source>
</evidence>
<dbReference type="Proteomes" id="UP000386466">
    <property type="component" value="Unassembled WGS sequence"/>
</dbReference>
<protein>
    <submittedName>
        <fullName evidence="3">Heterogeneous nuclear</fullName>
    </submittedName>
</protein>
<evidence type="ECO:0000313" key="3">
    <source>
        <dbReference type="EMBL" id="VFV41502.1"/>
    </source>
</evidence>
<name>A0A485PGR5_LYNPA</name>
<sequence length="99" mass="10800">IQTASAPKALGLSPKPTVEEVGAATNTRPHKVDGRVVEPKRAVSKDSQRPGAHLTVKKVVGGPKDDPEDHHRRDNFEQYGKIEVIERTSGKMTGFGFRT</sequence>
<evidence type="ECO:0000256" key="1">
    <source>
        <dbReference type="ARBA" id="ARBA00022884"/>
    </source>
</evidence>
<dbReference type="GO" id="GO:0003730">
    <property type="term" value="F:mRNA 3'-UTR binding"/>
    <property type="evidence" value="ECO:0007669"/>
    <property type="project" value="TreeGrafter"/>
</dbReference>
<dbReference type="GO" id="GO:0000398">
    <property type="term" value="P:mRNA splicing, via spliceosome"/>
    <property type="evidence" value="ECO:0007669"/>
    <property type="project" value="TreeGrafter"/>
</dbReference>
<dbReference type="SUPFAM" id="SSF54928">
    <property type="entry name" value="RNA-binding domain, RBD"/>
    <property type="match status" value="1"/>
</dbReference>
<dbReference type="GO" id="GO:0071013">
    <property type="term" value="C:catalytic step 2 spliceosome"/>
    <property type="evidence" value="ECO:0007669"/>
    <property type="project" value="TreeGrafter"/>
</dbReference>
<accession>A0A485PGR5</accession>